<dbReference type="InterPro" id="IPR032623">
    <property type="entry name" value="FecR_N"/>
</dbReference>
<dbReference type="Pfam" id="PF04773">
    <property type="entry name" value="FecR"/>
    <property type="match status" value="1"/>
</dbReference>
<dbReference type="EMBL" id="MIND01000018">
    <property type="protein sequence ID" value="POF89622.1"/>
    <property type="molecule type" value="Genomic_DNA"/>
</dbReference>
<dbReference type="InterPro" id="IPR012373">
    <property type="entry name" value="Ferrdict_sens_TM"/>
</dbReference>
<dbReference type="GO" id="GO:0016989">
    <property type="term" value="F:sigma factor antagonist activity"/>
    <property type="evidence" value="ECO:0007669"/>
    <property type="project" value="TreeGrafter"/>
</dbReference>
<protein>
    <submittedName>
        <fullName evidence="3">Iron dicitrate transport regulator FecR</fullName>
    </submittedName>
</protein>
<dbReference type="PANTHER" id="PTHR30273:SF2">
    <property type="entry name" value="PROTEIN FECR"/>
    <property type="match status" value="1"/>
</dbReference>
<dbReference type="Gene3D" id="2.60.120.1440">
    <property type="match status" value="1"/>
</dbReference>
<comment type="caution">
    <text evidence="3">The sequence shown here is derived from an EMBL/GenBank/DDBJ whole genome shotgun (WGS) entry which is preliminary data.</text>
</comment>
<feature type="domain" description="FecR N-terminal" evidence="2">
    <location>
        <begin position="13"/>
        <end position="55"/>
    </location>
</feature>
<reference evidence="3 4" key="2">
    <citation type="submission" date="2018-03" db="EMBL/GenBank/DDBJ databases">
        <title>Draft genome of Pseudomonas putida strain KT-27.</title>
        <authorList>
            <person name="Yoshizawa S."/>
            <person name="Khan N.H."/>
            <person name="Nishimura M."/>
            <person name="Chiura H.X."/>
            <person name="Ogura Y."/>
            <person name="Hayashi T."/>
            <person name="Kogure K."/>
        </authorList>
    </citation>
    <scope>NUCLEOTIDE SEQUENCE [LARGE SCALE GENOMIC DNA]</scope>
    <source>
        <strain evidence="3 4">KT-27</strain>
    </source>
</reference>
<sequence length="319" mass="34865">MTVLHARQRAALEQAAGWFGLLQCEEASVADQAGWQAWLDRDEYNRWAWAQVEQLQQRLHGMPTNVTGRALRLADQPALDSRRAVLKGFALMVGTGALGYAGYRQGQRAGWMADHHTRTGERLNTMLADGSRLQLNTASAVDVLYSATQRRIQLHRGELLLTSAADPARRPLLVQTAQGSIQALGTRFAVRADGASTLVSVFQHQVRVTPNGAAPVVLDAGTQCRFNANQLGAVQPINAGQDAWSEGMLVANDQRLDAFLAELSRYRPGWLRCDPAVAGLRISGAFAIDDSDQTLRALSTTLPVRVVQTTRYWVTVVAL</sequence>
<evidence type="ECO:0000313" key="3">
    <source>
        <dbReference type="EMBL" id="POF89622.1"/>
    </source>
</evidence>
<proteinExistence type="predicted"/>
<evidence type="ECO:0000313" key="4">
    <source>
        <dbReference type="Proteomes" id="UP000237194"/>
    </source>
</evidence>
<feature type="domain" description="FecR protein" evidence="1">
    <location>
        <begin position="114"/>
        <end position="206"/>
    </location>
</feature>
<evidence type="ECO:0000259" key="1">
    <source>
        <dbReference type="Pfam" id="PF04773"/>
    </source>
</evidence>
<evidence type="ECO:0000259" key="2">
    <source>
        <dbReference type="Pfam" id="PF16220"/>
    </source>
</evidence>
<dbReference type="RefSeq" id="WP_103437666.1">
    <property type="nucleotide sequence ID" value="NZ_MIND01000018.1"/>
</dbReference>
<name>A0A2S3WF99_PSEPU</name>
<gene>
    <name evidence="3" type="ORF">BGP80_17295</name>
</gene>
<dbReference type="PIRSF" id="PIRSF018266">
    <property type="entry name" value="FecR"/>
    <property type="match status" value="1"/>
</dbReference>
<dbReference type="Proteomes" id="UP000237194">
    <property type="component" value="Unassembled WGS sequence"/>
</dbReference>
<dbReference type="PANTHER" id="PTHR30273">
    <property type="entry name" value="PERIPLASMIC SIGNAL SENSOR AND SIGMA FACTOR ACTIVATOR FECR-RELATED"/>
    <property type="match status" value="1"/>
</dbReference>
<accession>A0A2S3WF99</accession>
<dbReference type="Pfam" id="PF16220">
    <property type="entry name" value="DUF4880"/>
    <property type="match status" value="1"/>
</dbReference>
<reference evidence="3 4" key="1">
    <citation type="submission" date="2016-08" db="EMBL/GenBank/DDBJ databases">
        <authorList>
            <person name="Seilhamer J.J."/>
        </authorList>
    </citation>
    <scope>NUCLEOTIDE SEQUENCE [LARGE SCALE GENOMIC DNA]</scope>
    <source>
        <strain evidence="3 4">KT-27</strain>
    </source>
</reference>
<dbReference type="InterPro" id="IPR006860">
    <property type="entry name" value="FecR"/>
</dbReference>
<organism evidence="3 4">
    <name type="scientific">Pseudomonas putida</name>
    <name type="common">Arthrobacter siderocapsulatus</name>
    <dbReference type="NCBI Taxonomy" id="303"/>
    <lineage>
        <taxon>Bacteria</taxon>
        <taxon>Pseudomonadati</taxon>
        <taxon>Pseudomonadota</taxon>
        <taxon>Gammaproteobacteria</taxon>
        <taxon>Pseudomonadales</taxon>
        <taxon>Pseudomonadaceae</taxon>
        <taxon>Pseudomonas</taxon>
    </lineage>
</organism>
<dbReference type="AlphaFoldDB" id="A0A2S3WF99"/>